<dbReference type="EC" id="5.3.2.6" evidence="4"/>
<keyword evidence="1 4" id="KW-0413">Isomerase</keyword>
<dbReference type="InterPro" id="IPR004370">
    <property type="entry name" value="4-OT-like_dom"/>
</dbReference>
<evidence type="ECO:0000313" key="5">
    <source>
        <dbReference type="Proteomes" id="UP000245216"/>
    </source>
</evidence>
<evidence type="ECO:0000313" key="6">
    <source>
        <dbReference type="Proteomes" id="UP001211866"/>
    </source>
</evidence>
<feature type="domain" description="4-oxalocrotonate tautomerase-like" evidence="2">
    <location>
        <begin position="2"/>
        <end position="60"/>
    </location>
</feature>
<dbReference type="OrthoDB" id="8527422at2"/>
<dbReference type="Pfam" id="PF01361">
    <property type="entry name" value="Tautomerase"/>
    <property type="match status" value="1"/>
</dbReference>
<evidence type="ECO:0000256" key="1">
    <source>
        <dbReference type="ARBA" id="ARBA00023235"/>
    </source>
</evidence>
<keyword evidence="6" id="KW-1185">Reference proteome</keyword>
<sequence>MPSINVQLFDGRPVEIKRELAQALTKEACRVLGCTPDAVDVVFTDVKREDWATAGVLWSDK</sequence>
<dbReference type="EMBL" id="CP096916">
    <property type="protein sequence ID" value="WBM38932.1"/>
    <property type="molecule type" value="Genomic_DNA"/>
</dbReference>
<dbReference type="EMBL" id="QEXO01000002">
    <property type="protein sequence ID" value="PWE14783.1"/>
    <property type="molecule type" value="Genomic_DNA"/>
</dbReference>
<dbReference type="GeneID" id="94038578"/>
<protein>
    <submittedName>
        <fullName evidence="3">4-oxalocrotonate tautomerase</fullName>
        <ecNumber evidence="4">5.3.2.6</ecNumber>
    </submittedName>
</protein>
<evidence type="ECO:0000313" key="4">
    <source>
        <dbReference type="EMBL" id="WBM38932.1"/>
    </source>
</evidence>
<dbReference type="NCBIfam" id="NF001966">
    <property type="entry name" value="PRK00745.1"/>
    <property type="match status" value="1"/>
</dbReference>
<reference evidence="3 5" key="2">
    <citation type="submission" date="2018-05" db="EMBL/GenBank/DDBJ databases">
        <authorList>
            <person name="Lanie J.A."/>
            <person name="Ng W.-L."/>
            <person name="Kazmierczak K.M."/>
            <person name="Andrzejewski T.M."/>
            <person name="Davidsen T.M."/>
            <person name="Wayne K.J."/>
            <person name="Tettelin H."/>
            <person name="Glass J.I."/>
            <person name="Rusch D."/>
            <person name="Podicherti R."/>
            <person name="Tsui H.-C.T."/>
            <person name="Winkler M.E."/>
        </authorList>
    </citation>
    <scope>NUCLEOTIDE SEQUENCE [LARGE SCALE GENOMIC DNA]</scope>
    <source>
        <strain evidence="3 5">YBY</strain>
    </source>
</reference>
<accession>A0A0S2JQ24</accession>
<dbReference type="Proteomes" id="UP000245216">
    <property type="component" value="Unassembled WGS sequence"/>
</dbReference>
<dbReference type="GO" id="GO:0016853">
    <property type="term" value="F:isomerase activity"/>
    <property type="evidence" value="ECO:0007669"/>
    <property type="project" value="UniProtKB-KW"/>
</dbReference>
<dbReference type="Proteomes" id="UP001211866">
    <property type="component" value="Chromosome"/>
</dbReference>
<dbReference type="RefSeq" id="WP_026485035.1">
    <property type="nucleotide sequence ID" value="NZ_CAXOJJ010000013.1"/>
</dbReference>
<gene>
    <name evidence="3" type="ORF">DF183_08780</name>
    <name evidence="4" type="ORF">M2J83_03630</name>
</gene>
<evidence type="ECO:0000313" key="3">
    <source>
        <dbReference type="EMBL" id="PWE14783.1"/>
    </source>
</evidence>
<dbReference type="SUPFAM" id="SSF55331">
    <property type="entry name" value="Tautomerase/MIF"/>
    <property type="match status" value="1"/>
</dbReference>
<name>A0A0M7BK77_ALCFA</name>
<evidence type="ECO:0000259" key="2">
    <source>
        <dbReference type="Pfam" id="PF01361"/>
    </source>
</evidence>
<dbReference type="InterPro" id="IPR014347">
    <property type="entry name" value="Tautomerase/MIF_sf"/>
</dbReference>
<accession>A0A0M7BK77</accession>
<proteinExistence type="predicted"/>
<organism evidence="3 5">
    <name type="scientific">Alcaligenes faecalis</name>
    <dbReference type="NCBI Taxonomy" id="511"/>
    <lineage>
        <taxon>Bacteria</taxon>
        <taxon>Pseudomonadati</taxon>
        <taxon>Pseudomonadota</taxon>
        <taxon>Betaproteobacteria</taxon>
        <taxon>Burkholderiales</taxon>
        <taxon>Alcaligenaceae</taxon>
        <taxon>Alcaligenes</taxon>
    </lineage>
</organism>
<dbReference type="STRING" id="511.UZ73_07805"/>
<reference evidence="4 6" key="3">
    <citation type="submission" date="2022-05" db="EMBL/GenBank/DDBJ databases">
        <title>Complete sequence of strain NY11312.</title>
        <authorList>
            <person name="Zhou D."/>
        </authorList>
    </citation>
    <scope>NUCLEOTIDE SEQUENCE [LARGE SCALE GENOMIC DNA]</scope>
    <source>
        <strain evidence="4 6">NY11312</strain>
    </source>
</reference>
<dbReference type="AlphaFoldDB" id="A0A0M7BK77"/>
<reference evidence="3 5" key="1">
    <citation type="submission" date="2018-05" db="EMBL/GenBank/DDBJ databases">
        <title>Genome Sequence of an Efficient Indole-Degrading Bacterium, Alcaligenes sp.YBY.</title>
        <authorList>
            <person name="Yang B."/>
        </authorList>
    </citation>
    <scope>NUCLEOTIDE SEQUENCE [LARGE SCALE GENOMIC DNA]</scope>
    <source>
        <strain evidence="3 5">YBY</strain>
    </source>
</reference>
<dbReference type="Gene3D" id="3.30.429.10">
    <property type="entry name" value="Macrophage Migration Inhibitory Factor"/>
    <property type="match status" value="1"/>
</dbReference>
<dbReference type="KEGG" id="afa:UZ73_07805"/>